<keyword evidence="9 10" id="KW-0472">Membrane</keyword>
<evidence type="ECO:0000256" key="2">
    <source>
        <dbReference type="ARBA" id="ARBA00007246"/>
    </source>
</evidence>
<dbReference type="PIRSF" id="PIRSF002786">
    <property type="entry name" value="XcpX"/>
    <property type="match status" value="1"/>
</dbReference>
<evidence type="ECO:0000256" key="7">
    <source>
        <dbReference type="ARBA" id="ARBA00022927"/>
    </source>
</evidence>
<evidence type="ECO:0000256" key="8">
    <source>
        <dbReference type="ARBA" id="ARBA00022989"/>
    </source>
</evidence>
<evidence type="ECO:0000256" key="11">
    <source>
        <dbReference type="SAM" id="Phobius"/>
    </source>
</evidence>
<dbReference type="GO" id="GO:0009306">
    <property type="term" value="P:protein secretion"/>
    <property type="evidence" value="ECO:0007669"/>
    <property type="project" value="InterPro"/>
</dbReference>
<evidence type="ECO:0000256" key="10">
    <source>
        <dbReference type="PIRNR" id="PIRNR002786"/>
    </source>
</evidence>
<dbReference type="RefSeq" id="WP_181737532.1">
    <property type="nucleotide sequence ID" value="NZ_JACEMT010000036.1"/>
</dbReference>
<dbReference type="InterPro" id="IPR049031">
    <property type="entry name" value="T2SSK_SAM-like_1st"/>
</dbReference>
<dbReference type="EMBL" id="JACEMT010000036">
    <property type="protein sequence ID" value="MBA4501553.1"/>
    <property type="molecule type" value="Genomic_DNA"/>
</dbReference>
<reference evidence="13 14" key="1">
    <citation type="submission" date="2020-07" db="EMBL/GenBank/DDBJ databases">
        <title>Bacterium isolated from marien macroalgae.</title>
        <authorList>
            <person name="Zhu K."/>
            <person name="Lu D."/>
            <person name="Du Z."/>
        </authorList>
    </citation>
    <scope>NUCLEOTIDE SEQUENCE [LARGE SCALE GENOMIC DNA]</scope>
    <source>
        <strain evidence="13 14">3-1745</strain>
    </source>
</reference>
<evidence type="ECO:0000313" key="14">
    <source>
        <dbReference type="Proteomes" id="UP000538931"/>
    </source>
</evidence>
<accession>A0A7W2ABX8</accession>
<keyword evidence="7" id="KW-0653">Protein transport</keyword>
<dbReference type="Pfam" id="PF21687">
    <property type="entry name" value="T2SSK_1st"/>
    <property type="match status" value="1"/>
</dbReference>
<evidence type="ECO:0000313" key="13">
    <source>
        <dbReference type="EMBL" id="MBA4501553.1"/>
    </source>
</evidence>
<feature type="transmembrane region" description="Helical" evidence="11">
    <location>
        <begin position="20"/>
        <end position="40"/>
    </location>
</feature>
<evidence type="ECO:0000256" key="4">
    <source>
        <dbReference type="ARBA" id="ARBA00022475"/>
    </source>
</evidence>
<dbReference type="SUPFAM" id="SSF158544">
    <property type="entry name" value="GspK insert domain-like"/>
    <property type="match status" value="1"/>
</dbReference>
<feature type="domain" description="T2SS protein K first SAM-like" evidence="12">
    <location>
        <begin position="112"/>
        <end position="199"/>
    </location>
</feature>
<dbReference type="Proteomes" id="UP000538931">
    <property type="component" value="Unassembled WGS sequence"/>
</dbReference>
<comment type="caution">
    <text evidence="13">The sequence shown here is derived from an EMBL/GenBank/DDBJ whole genome shotgun (WGS) entry which is preliminary data.</text>
</comment>
<evidence type="ECO:0000256" key="5">
    <source>
        <dbReference type="ARBA" id="ARBA00022519"/>
    </source>
</evidence>
<keyword evidence="5 10" id="KW-0997">Cell inner membrane</keyword>
<comment type="subcellular location">
    <subcellularLocation>
        <location evidence="1 10">Cell inner membrane</location>
    </subcellularLocation>
</comment>
<evidence type="ECO:0000256" key="3">
    <source>
        <dbReference type="ARBA" id="ARBA00022448"/>
    </source>
</evidence>
<comment type="similarity">
    <text evidence="2 10">Belongs to the GSP K family.</text>
</comment>
<keyword evidence="4 10" id="KW-1003">Cell membrane</keyword>
<sequence>MQCGSVDRSGAGREPCRGVVLVTVLWVLALLSLIATNLSLGARSFSRQTLNLEYGMQAGLANDAGMTWALWNLQQPPAGAWLADGQVHWMWLDDMQVGVRLQDESGKLDLNLAPAELLDALLVPVQEDSRLRAQLVAAIEDWRDADDLVRLNGAESEQYRAAGWSEGPGNRPFVSLQELNRVLGITPEVYHYMLPHLTLSTRVQTVNPKLASFEVLMALPNASPHVVGQYIRQRREARAAGQPIPELPFNAAPYSAERRSGLHYRVDVEARQGERVRVRRAVLLLRQGAQMRLTPEHALPIEIPLGDPTEEGR</sequence>
<dbReference type="PANTHER" id="PTHR38831:SF2">
    <property type="entry name" value="TYPE II SECRETION SYSTEM PROTEIN K"/>
    <property type="match status" value="1"/>
</dbReference>
<dbReference type="AlphaFoldDB" id="A0A7W2ABX8"/>
<evidence type="ECO:0000256" key="6">
    <source>
        <dbReference type="ARBA" id="ARBA00022692"/>
    </source>
</evidence>
<dbReference type="PANTHER" id="PTHR38831">
    <property type="entry name" value="TYPE II SECRETION SYSTEM PROTEIN K"/>
    <property type="match status" value="1"/>
</dbReference>
<evidence type="ECO:0000259" key="12">
    <source>
        <dbReference type="Pfam" id="PF21687"/>
    </source>
</evidence>
<keyword evidence="14" id="KW-1185">Reference proteome</keyword>
<dbReference type="GO" id="GO:0005886">
    <property type="term" value="C:plasma membrane"/>
    <property type="evidence" value="ECO:0007669"/>
    <property type="project" value="UniProtKB-SubCell"/>
</dbReference>
<dbReference type="InterPro" id="IPR038072">
    <property type="entry name" value="GspK_central_sf"/>
</dbReference>
<proteinExistence type="inferred from homology"/>
<protein>
    <recommendedName>
        <fullName evidence="10">Type II secretion system protein K</fullName>
    </recommendedName>
</protein>
<evidence type="ECO:0000256" key="1">
    <source>
        <dbReference type="ARBA" id="ARBA00004533"/>
    </source>
</evidence>
<gene>
    <name evidence="13" type="ORF">H1S06_04150</name>
</gene>
<keyword evidence="8 11" id="KW-1133">Transmembrane helix</keyword>
<organism evidence="13 14">
    <name type="scientific">Marinobacterium marinum</name>
    <dbReference type="NCBI Taxonomy" id="2756129"/>
    <lineage>
        <taxon>Bacteria</taxon>
        <taxon>Pseudomonadati</taxon>
        <taxon>Pseudomonadota</taxon>
        <taxon>Gammaproteobacteria</taxon>
        <taxon>Oceanospirillales</taxon>
        <taxon>Oceanospirillaceae</taxon>
        <taxon>Marinobacterium</taxon>
    </lineage>
</organism>
<keyword evidence="3 10" id="KW-0813">Transport</keyword>
<name>A0A7W2ABX8_9GAMM</name>
<evidence type="ECO:0000256" key="9">
    <source>
        <dbReference type="ARBA" id="ARBA00023136"/>
    </source>
</evidence>
<dbReference type="Gene3D" id="1.10.40.60">
    <property type="entry name" value="EpsJ-like"/>
    <property type="match status" value="1"/>
</dbReference>
<dbReference type="InterPro" id="IPR005628">
    <property type="entry name" value="GspK"/>
</dbReference>
<keyword evidence="6 11" id="KW-0812">Transmembrane</keyword>